<dbReference type="SUPFAM" id="SSF101898">
    <property type="entry name" value="NHL repeat"/>
    <property type="match status" value="1"/>
</dbReference>
<keyword evidence="4" id="KW-1185">Reference proteome</keyword>
<organism evidence="3 4">
    <name type="scientific">Tetradesmus obliquus</name>
    <name type="common">Green alga</name>
    <name type="synonym">Acutodesmus obliquus</name>
    <dbReference type="NCBI Taxonomy" id="3088"/>
    <lineage>
        <taxon>Eukaryota</taxon>
        <taxon>Viridiplantae</taxon>
        <taxon>Chlorophyta</taxon>
        <taxon>core chlorophytes</taxon>
        <taxon>Chlorophyceae</taxon>
        <taxon>CS clade</taxon>
        <taxon>Sphaeropleales</taxon>
        <taxon>Scenedesmaceae</taxon>
        <taxon>Tetradesmus</taxon>
    </lineage>
</organism>
<dbReference type="Proteomes" id="UP001244341">
    <property type="component" value="Chromosome 12b"/>
</dbReference>
<proteinExistence type="predicted"/>
<feature type="signal peptide" evidence="1">
    <location>
        <begin position="1"/>
        <end position="19"/>
    </location>
</feature>
<dbReference type="InterPro" id="IPR050952">
    <property type="entry name" value="TRIM-NHL_E3_ligases"/>
</dbReference>
<gene>
    <name evidence="3" type="ORF">OEZ85_005025</name>
</gene>
<dbReference type="PANTHER" id="PTHR24104:SF25">
    <property type="entry name" value="PROTEIN LIN-41"/>
    <property type="match status" value="1"/>
</dbReference>
<name>A0ABY8UGK8_TETOB</name>
<dbReference type="EMBL" id="CP126219">
    <property type="protein sequence ID" value="WIA20647.1"/>
    <property type="molecule type" value="Genomic_DNA"/>
</dbReference>
<feature type="chain" id="PRO_5046920212" description="Tyrosine-protein kinase ephrin type A/B receptor-like domain-containing protein" evidence="1">
    <location>
        <begin position="20"/>
        <end position="718"/>
    </location>
</feature>
<dbReference type="InterPro" id="IPR011641">
    <property type="entry name" value="Tyr-kin_ephrin_A/B_rcpt-like"/>
</dbReference>
<dbReference type="InterPro" id="IPR011042">
    <property type="entry name" value="6-blade_b-propeller_TolB-like"/>
</dbReference>
<evidence type="ECO:0000313" key="3">
    <source>
        <dbReference type="EMBL" id="WIA20647.1"/>
    </source>
</evidence>
<dbReference type="SMART" id="SM01411">
    <property type="entry name" value="Ephrin_rec_like"/>
    <property type="match status" value="1"/>
</dbReference>
<evidence type="ECO:0000259" key="2">
    <source>
        <dbReference type="Pfam" id="PF07699"/>
    </source>
</evidence>
<dbReference type="Gene3D" id="2.120.10.30">
    <property type="entry name" value="TolB, C-terminal domain"/>
    <property type="match status" value="1"/>
</dbReference>
<sequence length="718" mass="73143">MRAALLLLARAGAARPLAACGVVCNVCSAGYGVPSSAFTQPVWRCDRCPLGFYSEGNTTTACSKCSEGLTTAAAGATAATECIPAVCNSLPPAVPGIPAWPASCNGTSSCTAECSGNWTGSVGVLCGPDSSWLPPKQTCQLQQPGPEVFSGVLSTNPTNVIVKSKAQILFTLQFNASLAAAAGPVKLFTCSAAGDPLQYLIDMEPTAPGGITYSASLALHGPQLGSLSSSPGVLRFTAVVGAGSRATGAVAQLELLPGCADGPAEAPPGGSRPWDVTACSASAVGQQCFTTCNWPAFDGMGYWVTCLPDGSWSGPGGFCFQMSCSGSPGPEWAGSGCTGLRVGSKCTVPCPSGQQGVGFVAECSFAGWQVSARDCSDVPTTCNFLPTLNAPAGSKGWGADCAGRANGETCQAACDGVNAYFGQGYSALCQNGEWTVLPSGGCRVCATSQTFAKRGDSLPSGTGGGLYGILPTNDGNSVLVVDQAGNLGRIVVYSARDLVYQTEWVAPSDVFALAQAPGPNGHVFASRYFLSDLYELSYPSGNVATVHNVGVGFYVGLAVDSVGSLYGANWLNEYVTRWDAPGPNFAAPVNLQLNDGSTFVPWGVAVDARTGNVLVKVVDNAAGGTGRVVAFNSRGTFLGTLIRGLPSTAIGGMAVDRAGNIYVTQYANPGQLRKYDSSGQLLGMFGKALDTPVGVAVGADGTVWVTEEAGSAHKITCL</sequence>
<reference evidence="3 4" key="1">
    <citation type="submission" date="2023-05" db="EMBL/GenBank/DDBJ databases">
        <title>A 100% complete, gapless, phased diploid assembly of the Scenedesmus obliquus UTEX 3031 genome.</title>
        <authorList>
            <person name="Biondi T.C."/>
            <person name="Hanschen E.R."/>
            <person name="Kwon T."/>
            <person name="Eng W."/>
            <person name="Kruse C.P.S."/>
            <person name="Koehler S.I."/>
            <person name="Kunde Y."/>
            <person name="Gleasner C.D."/>
            <person name="You Mak K.T."/>
            <person name="Polle J."/>
            <person name="Hovde B.T."/>
            <person name="Starkenburg S.R."/>
        </authorList>
    </citation>
    <scope>NUCLEOTIDE SEQUENCE [LARGE SCALE GENOMIC DNA]</scope>
    <source>
        <strain evidence="3 4">DOE0152z</strain>
    </source>
</reference>
<dbReference type="Gene3D" id="2.10.50.10">
    <property type="entry name" value="Tumor Necrosis Factor Receptor, subunit A, domain 2"/>
    <property type="match status" value="1"/>
</dbReference>
<evidence type="ECO:0000256" key="1">
    <source>
        <dbReference type="SAM" id="SignalP"/>
    </source>
</evidence>
<protein>
    <recommendedName>
        <fullName evidence="2">Tyrosine-protein kinase ephrin type A/B receptor-like domain-containing protein</fullName>
    </recommendedName>
</protein>
<dbReference type="Pfam" id="PF07699">
    <property type="entry name" value="Ephrin_rec_like"/>
    <property type="match status" value="1"/>
</dbReference>
<accession>A0ABY8UGK8</accession>
<evidence type="ECO:0000313" key="4">
    <source>
        <dbReference type="Proteomes" id="UP001244341"/>
    </source>
</evidence>
<dbReference type="PANTHER" id="PTHR24104">
    <property type="entry name" value="E3 UBIQUITIN-PROTEIN LIGASE NHLRC1-RELATED"/>
    <property type="match status" value="1"/>
</dbReference>
<feature type="domain" description="Tyrosine-protein kinase ephrin type A/B receptor-like" evidence="2">
    <location>
        <begin position="44"/>
        <end position="82"/>
    </location>
</feature>
<keyword evidence="1" id="KW-0732">Signal</keyword>